<gene>
    <name evidence="1" type="ORF">PECUL_23A050149</name>
</gene>
<dbReference type="AlphaFoldDB" id="A0AAD1VST0"/>
<dbReference type="EMBL" id="OW240913">
    <property type="protein sequence ID" value="CAH2246331.1"/>
    <property type="molecule type" value="Genomic_DNA"/>
</dbReference>
<keyword evidence="2" id="KW-1185">Reference proteome</keyword>
<accession>A0AAD1VST0</accession>
<dbReference type="InterPro" id="IPR036691">
    <property type="entry name" value="Endo/exonu/phosph_ase_sf"/>
</dbReference>
<dbReference type="Proteomes" id="UP001295444">
    <property type="component" value="Chromosome 02"/>
</dbReference>
<evidence type="ECO:0000313" key="1">
    <source>
        <dbReference type="EMBL" id="CAH2246331.1"/>
    </source>
</evidence>
<evidence type="ECO:0000313" key="2">
    <source>
        <dbReference type="Proteomes" id="UP001295444"/>
    </source>
</evidence>
<proteinExistence type="predicted"/>
<organism evidence="1 2">
    <name type="scientific">Pelobates cultripes</name>
    <name type="common">Western spadefoot toad</name>
    <dbReference type="NCBI Taxonomy" id="61616"/>
    <lineage>
        <taxon>Eukaryota</taxon>
        <taxon>Metazoa</taxon>
        <taxon>Chordata</taxon>
        <taxon>Craniata</taxon>
        <taxon>Vertebrata</taxon>
        <taxon>Euteleostomi</taxon>
        <taxon>Amphibia</taxon>
        <taxon>Batrachia</taxon>
        <taxon>Anura</taxon>
        <taxon>Pelobatoidea</taxon>
        <taxon>Pelobatidae</taxon>
        <taxon>Pelobates</taxon>
    </lineage>
</organism>
<dbReference type="PANTHER" id="PTHR23227:SF67">
    <property type="entry name" value="CRANIOFACIAL DEVELOPMENT PROTEIN 2-LIKE"/>
    <property type="match status" value="1"/>
</dbReference>
<dbReference type="Gene3D" id="3.60.10.10">
    <property type="entry name" value="Endonuclease/exonuclease/phosphatase"/>
    <property type="match status" value="1"/>
</dbReference>
<name>A0AAD1VST0_PELCU</name>
<dbReference type="SUPFAM" id="SSF56219">
    <property type="entry name" value="DNase I-like"/>
    <property type="match status" value="1"/>
</dbReference>
<evidence type="ECO:0008006" key="3">
    <source>
        <dbReference type="Google" id="ProtNLM"/>
    </source>
</evidence>
<protein>
    <recommendedName>
        <fullName evidence="3">Craniofacial development protein 2</fullName>
    </recommendedName>
</protein>
<sequence>MLSKQAQRALIGWEAHGPKIITASLRTKQKKVKLNVIQSYAPTNDFDEEHKDEFYSRLQKIVETFQTRDIVILMGYFNAKIGPDNTGYKQVMGIHWLGVMNDNGEIFVELCALNNLVIGGSIFPHKQIHKNTWVSPDSVTENQIDHICISKKFRRSLTLELEEEQM</sequence>
<reference evidence="1" key="1">
    <citation type="submission" date="2022-03" db="EMBL/GenBank/DDBJ databases">
        <authorList>
            <person name="Alioto T."/>
            <person name="Alioto T."/>
            <person name="Gomez Garrido J."/>
        </authorList>
    </citation>
    <scope>NUCLEOTIDE SEQUENCE</scope>
</reference>
<dbReference type="PANTHER" id="PTHR23227">
    <property type="entry name" value="BUCENTAUR RELATED"/>
    <property type="match status" value="1"/>
</dbReference>
<dbReference type="InterPro" id="IPR027124">
    <property type="entry name" value="Swc5/CFDP1/2"/>
</dbReference>